<dbReference type="InterPro" id="IPR009057">
    <property type="entry name" value="Homeodomain-like_sf"/>
</dbReference>
<evidence type="ECO:0000313" key="5">
    <source>
        <dbReference type="Proteomes" id="UP001501470"/>
    </source>
</evidence>
<evidence type="ECO:0000259" key="3">
    <source>
        <dbReference type="PROSITE" id="PS50977"/>
    </source>
</evidence>
<gene>
    <name evidence="4" type="ORF">GCM10009827_104210</name>
</gene>
<feature type="domain" description="HTH tetR-type" evidence="3">
    <location>
        <begin position="15"/>
        <end position="75"/>
    </location>
</feature>
<sequence>MTVSDDASGWREYPPLELHPLLALALDEIVEHGYDGTSVRKIANRAGVTVPALYYHFENKQAMLRELLDHAMRIVLTHARAALDEAGADCTARLSALVEAIVLYTAHHRDLAFLDSERRSLTPENRAHYVAQRDELEGELRDAIRGGVAQGVFRTPHPDECGRAILSMCQGVAGWFRPGGPVDEATMARRYADLALATVQHQKGTGR</sequence>
<dbReference type="SUPFAM" id="SSF48498">
    <property type="entry name" value="Tetracyclin repressor-like, C-terminal domain"/>
    <property type="match status" value="1"/>
</dbReference>
<dbReference type="InterPro" id="IPR050109">
    <property type="entry name" value="HTH-type_TetR-like_transc_reg"/>
</dbReference>
<dbReference type="EMBL" id="BAAAQD010000036">
    <property type="protein sequence ID" value="GAA1565699.1"/>
    <property type="molecule type" value="Genomic_DNA"/>
</dbReference>
<name>A0ABP4NWB1_9ACTN</name>
<dbReference type="Gene3D" id="1.10.357.10">
    <property type="entry name" value="Tetracycline Repressor, domain 2"/>
    <property type="match status" value="1"/>
</dbReference>
<dbReference type="PANTHER" id="PTHR30055:SF237">
    <property type="entry name" value="TRANSCRIPTIONAL REPRESSOR MCE3R"/>
    <property type="match status" value="1"/>
</dbReference>
<proteinExistence type="predicted"/>
<dbReference type="PROSITE" id="PS50977">
    <property type="entry name" value="HTH_TETR_2"/>
    <property type="match status" value="1"/>
</dbReference>
<dbReference type="Pfam" id="PF17932">
    <property type="entry name" value="TetR_C_24"/>
    <property type="match status" value="1"/>
</dbReference>
<protein>
    <submittedName>
        <fullName evidence="4">TetR/AcrR family transcriptional regulator</fullName>
    </submittedName>
</protein>
<evidence type="ECO:0000256" key="1">
    <source>
        <dbReference type="ARBA" id="ARBA00023125"/>
    </source>
</evidence>
<dbReference type="InterPro" id="IPR036271">
    <property type="entry name" value="Tet_transcr_reg_TetR-rel_C_sf"/>
</dbReference>
<dbReference type="SUPFAM" id="SSF46689">
    <property type="entry name" value="Homeodomain-like"/>
    <property type="match status" value="1"/>
</dbReference>
<dbReference type="Pfam" id="PF00440">
    <property type="entry name" value="TetR_N"/>
    <property type="match status" value="1"/>
</dbReference>
<evidence type="ECO:0000313" key="4">
    <source>
        <dbReference type="EMBL" id="GAA1565699.1"/>
    </source>
</evidence>
<keyword evidence="5" id="KW-1185">Reference proteome</keyword>
<comment type="caution">
    <text evidence="4">The sequence shown here is derived from an EMBL/GenBank/DDBJ whole genome shotgun (WGS) entry which is preliminary data.</text>
</comment>
<evidence type="ECO:0000256" key="2">
    <source>
        <dbReference type="PROSITE-ProRule" id="PRU00335"/>
    </source>
</evidence>
<dbReference type="Proteomes" id="UP001501470">
    <property type="component" value="Unassembled WGS sequence"/>
</dbReference>
<dbReference type="PANTHER" id="PTHR30055">
    <property type="entry name" value="HTH-TYPE TRANSCRIPTIONAL REGULATOR RUTR"/>
    <property type="match status" value="1"/>
</dbReference>
<dbReference type="InterPro" id="IPR041490">
    <property type="entry name" value="KstR2_TetR_C"/>
</dbReference>
<reference evidence="5" key="1">
    <citation type="journal article" date="2019" name="Int. J. Syst. Evol. Microbiol.">
        <title>The Global Catalogue of Microorganisms (GCM) 10K type strain sequencing project: providing services to taxonomists for standard genome sequencing and annotation.</title>
        <authorList>
            <consortium name="The Broad Institute Genomics Platform"/>
            <consortium name="The Broad Institute Genome Sequencing Center for Infectious Disease"/>
            <person name="Wu L."/>
            <person name="Ma J."/>
        </authorList>
    </citation>
    <scope>NUCLEOTIDE SEQUENCE [LARGE SCALE GENOMIC DNA]</scope>
    <source>
        <strain evidence="5">JCM 15933</strain>
    </source>
</reference>
<organism evidence="4 5">
    <name type="scientific">Dactylosporangium maewongense</name>
    <dbReference type="NCBI Taxonomy" id="634393"/>
    <lineage>
        <taxon>Bacteria</taxon>
        <taxon>Bacillati</taxon>
        <taxon>Actinomycetota</taxon>
        <taxon>Actinomycetes</taxon>
        <taxon>Micromonosporales</taxon>
        <taxon>Micromonosporaceae</taxon>
        <taxon>Dactylosporangium</taxon>
    </lineage>
</organism>
<accession>A0ABP4NWB1</accession>
<dbReference type="RefSeq" id="WP_344513045.1">
    <property type="nucleotide sequence ID" value="NZ_BAAAQD010000036.1"/>
</dbReference>
<dbReference type="PROSITE" id="PS01081">
    <property type="entry name" value="HTH_TETR_1"/>
    <property type="match status" value="1"/>
</dbReference>
<dbReference type="InterPro" id="IPR023772">
    <property type="entry name" value="DNA-bd_HTH_TetR-type_CS"/>
</dbReference>
<dbReference type="InterPro" id="IPR001647">
    <property type="entry name" value="HTH_TetR"/>
</dbReference>
<keyword evidence="1 2" id="KW-0238">DNA-binding</keyword>
<feature type="DNA-binding region" description="H-T-H motif" evidence="2">
    <location>
        <begin position="38"/>
        <end position="57"/>
    </location>
</feature>
<dbReference type="PRINTS" id="PR00455">
    <property type="entry name" value="HTHTETR"/>
</dbReference>